<comment type="caution">
    <text evidence="1">The sequence shown here is derived from an EMBL/GenBank/DDBJ whole genome shotgun (WGS) entry which is preliminary data.</text>
</comment>
<proteinExistence type="predicted"/>
<evidence type="ECO:0000313" key="1">
    <source>
        <dbReference type="EMBL" id="PXX66899.1"/>
    </source>
</evidence>
<dbReference type="AlphaFoldDB" id="A0A318K5I0"/>
<dbReference type="EMBL" id="QJKF01000003">
    <property type="protein sequence ID" value="PXX66899.1"/>
    <property type="molecule type" value="Genomic_DNA"/>
</dbReference>
<name>A0A318K5I0_9NOCA</name>
<protein>
    <submittedName>
        <fullName evidence="1">Uncharacterized protein</fullName>
    </submittedName>
</protein>
<gene>
    <name evidence="1" type="ORF">DFR70_103654</name>
</gene>
<organism evidence="1 2">
    <name type="scientific">Nocardia tenerifensis</name>
    <dbReference type="NCBI Taxonomy" id="228006"/>
    <lineage>
        <taxon>Bacteria</taxon>
        <taxon>Bacillati</taxon>
        <taxon>Actinomycetota</taxon>
        <taxon>Actinomycetes</taxon>
        <taxon>Mycobacteriales</taxon>
        <taxon>Nocardiaceae</taxon>
        <taxon>Nocardia</taxon>
    </lineage>
</organism>
<sequence length="45" mass="4976">MPAGFGGRFSDDLDGTEWEGWTYRKGQWFDQHGNLVEDGKGAADA</sequence>
<keyword evidence="2" id="KW-1185">Reference proteome</keyword>
<dbReference type="Proteomes" id="UP000247569">
    <property type="component" value="Unassembled WGS sequence"/>
</dbReference>
<dbReference type="RefSeq" id="WP_157195400.1">
    <property type="nucleotide sequence ID" value="NZ_QJKF01000003.1"/>
</dbReference>
<accession>A0A318K5I0</accession>
<reference evidence="1 2" key="1">
    <citation type="submission" date="2018-05" db="EMBL/GenBank/DDBJ databases">
        <title>Genomic Encyclopedia of Type Strains, Phase IV (KMG-IV): sequencing the most valuable type-strain genomes for metagenomic binning, comparative biology and taxonomic classification.</title>
        <authorList>
            <person name="Goeker M."/>
        </authorList>
    </citation>
    <scope>NUCLEOTIDE SEQUENCE [LARGE SCALE GENOMIC DNA]</scope>
    <source>
        <strain evidence="1 2">DSM 44704</strain>
    </source>
</reference>
<evidence type="ECO:0000313" key="2">
    <source>
        <dbReference type="Proteomes" id="UP000247569"/>
    </source>
</evidence>